<evidence type="ECO:0000256" key="6">
    <source>
        <dbReference type="ARBA" id="ARBA00022490"/>
    </source>
</evidence>
<sequence length="475" mass="47198">MSAFTRRGPLGARAAAVDTGTRAGLHGQTLLSTGIADLDALLGGGLPLGAVLLVLEDAHSQQHLALVKHFLAEGVACGHTACWLAPSPQPGGPGAFVPAVAAPRADADAGTAQAADHTAAGDDGLRIAWQYRKYIQKSQQQQQQQQAPQPRSATASGSASGGATSSFARGGTARAAAAGAAAPGAAGAAASPSAARALEAGVSREWCHRFDAARGVGDAALAGGRLRHRTEWGPRAAAEMGAAALEFISDLARGGAAPGTAPALAPAPAPAPVTAAAAQLPPRCPSQVGRLVLQSLGSGAQLEWGGGGGGGGGGEAAEADLLQAVARLRLAAQDAPCATLVTCPAGLLSPACAARLQRLCDGVLAVQALADDSEVYRLIPDQASAVALLQVRRLPSNALARPRPVDEPLFVVRASRRRGLALAPFEVDVDAEQRQQERQQQRGGSGGGGGGGKAGGGAAALLCAGPAAAAKVLDF</sequence>
<dbReference type="Gene3D" id="3.40.50.300">
    <property type="entry name" value="P-loop containing nucleotide triphosphate hydrolases"/>
    <property type="match status" value="2"/>
</dbReference>
<evidence type="ECO:0000256" key="4">
    <source>
        <dbReference type="ARBA" id="ARBA00007573"/>
    </source>
</evidence>
<dbReference type="GO" id="GO:0005737">
    <property type="term" value="C:cytoplasm"/>
    <property type="evidence" value="ECO:0007669"/>
    <property type="project" value="UniProtKB-SubCell"/>
</dbReference>
<comment type="similarity">
    <text evidence="4">Belongs to the ELP4 family.</text>
</comment>
<evidence type="ECO:0000256" key="8">
    <source>
        <dbReference type="ARBA" id="ARBA00023242"/>
    </source>
</evidence>
<dbReference type="FunCoup" id="A0A2V0NTM4">
    <property type="interactions" value="1829"/>
</dbReference>
<comment type="pathway">
    <text evidence="3">tRNA modification; 5-methoxycarbonylmethyl-2-thiouridine-tRNA biosynthesis.</text>
</comment>
<dbReference type="OrthoDB" id="289162at2759"/>
<feature type="region of interest" description="Disordered" evidence="9">
    <location>
        <begin position="137"/>
        <end position="167"/>
    </location>
</feature>
<dbReference type="InterPro" id="IPR027417">
    <property type="entry name" value="P-loop_NTPase"/>
</dbReference>
<dbReference type="GO" id="GO:0002098">
    <property type="term" value="P:tRNA wobble uridine modification"/>
    <property type="evidence" value="ECO:0007669"/>
    <property type="project" value="InterPro"/>
</dbReference>
<evidence type="ECO:0000256" key="1">
    <source>
        <dbReference type="ARBA" id="ARBA00004123"/>
    </source>
</evidence>
<evidence type="ECO:0000256" key="5">
    <source>
        <dbReference type="ARBA" id="ARBA00020265"/>
    </source>
</evidence>
<evidence type="ECO:0000256" key="9">
    <source>
        <dbReference type="SAM" id="MobiDB-lite"/>
    </source>
</evidence>
<gene>
    <name evidence="10" type="ORF">Rsub_03846</name>
</gene>
<feature type="compositionally biased region" description="Gly residues" evidence="9">
    <location>
        <begin position="443"/>
        <end position="452"/>
    </location>
</feature>
<dbReference type="InterPro" id="IPR008728">
    <property type="entry name" value="Elongator_complex_protein_4"/>
</dbReference>
<dbReference type="GO" id="GO:0033588">
    <property type="term" value="C:elongator holoenzyme complex"/>
    <property type="evidence" value="ECO:0007669"/>
    <property type="project" value="InterPro"/>
</dbReference>
<dbReference type="STRING" id="307507.A0A2V0NTM4"/>
<evidence type="ECO:0000256" key="3">
    <source>
        <dbReference type="ARBA" id="ARBA00005043"/>
    </source>
</evidence>
<feature type="compositionally biased region" description="Basic and acidic residues" evidence="9">
    <location>
        <begin position="431"/>
        <end position="440"/>
    </location>
</feature>
<dbReference type="PANTHER" id="PTHR12896:SF1">
    <property type="entry name" value="ELONGATOR COMPLEX PROTEIN 4"/>
    <property type="match status" value="1"/>
</dbReference>
<name>A0A2V0NTM4_9CHLO</name>
<dbReference type="Proteomes" id="UP000247498">
    <property type="component" value="Unassembled WGS sequence"/>
</dbReference>
<evidence type="ECO:0000313" key="11">
    <source>
        <dbReference type="Proteomes" id="UP000247498"/>
    </source>
</evidence>
<accession>A0A2V0NTM4</accession>
<keyword evidence="11" id="KW-1185">Reference proteome</keyword>
<comment type="subcellular location">
    <subcellularLocation>
        <location evidence="2">Cytoplasm</location>
    </subcellularLocation>
    <subcellularLocation>
        <location evidence="1">Nucleus</location>
    </subcellularLocation>
</comment>
<dbReference type="Pfam" id="PF05625">
    <property type="entry name" value="PAXNEB"/>
    <property type="match status" value="2"/>
</dbReference>
<protein>
    <recommendedName>
        <fullName evidence="5">Elongator complex protein 4</fullName>
    </recommendedName>
</protein>
<organism evidence="10 11">
    <name type="scientific">Raphidocelis subcapitata</name>
    <dbReference type="NCBI Taxonomy" id="307507"/>
    <lineage>
        <taxon>Eukaryota</taxon>
        <taxon>Viridiplantae</taxon>
        <taxon>Chlorophyta</taxon>
        <taxon>core chlorophytes</taxon>
        <taxon>Chlorophyceae</taxon>
        <taxon>CS clade</taxon>
        <taxon>Sphaeropleales</taxon>
        <taxon>Selenastraceae</taxon>
        <taxon>Raphidocelis</taxon>
    </lineage>
</organism>
<evidence type="ECO:0000256" key="2">
    <source>
        <dbReference type="ARBA" id="ARBA00004496"/>
    </source>
</evidence>
<dbReference type="PANTHER" id="PTHR12896">
    <property type="entry name" value="PAX6 NEIGHBOR PROTEIN PAXNEB"/>
    <property type="match status" value="1"/>
</dbReference>
<dbReference type="InParanoid" id="A0A2V0NTM4"/>
<dbReference type="UniPathway" id="UPA00988"/>
<keyword evidence="7" id="KW-0819">tRNA processing</keyword>
<dbReference type="GO" id="GO:0008023">
    <property type="term" value="C:transcription elongation factor complex"/>
    <property type="evidence" value="ECO:0007669"/>
    <property type="project" value="TreeGrafter"/>
</dbReference>
<evidence type="ECO:0000313" key="10">
    <source>
        <dbReference type="EMBL" id="GBF90991.1"/>
    </source>
</evidence>
<comment type="caution">
    <text evidence="10">The sequence shown here is derived from an EMBL/GenBank/DDBJ whole genome shotgun (WGS) entry which is preliminary data.</text>
</comment>
<keyword evidence="6" id="KW-0963">Cytoplasm</keyword>
<dbReference type="EMBL" id="BDRX01000021">
    <property type="protein sequence ID" value="GBF90991.1"/>
    <property type="molecule type" value="Genomic_DNA"/>
</dbReference>
<reference evidence="10 11" key="1">
    <citation type="journal article" date="2018" name="Sci. Rep.">
        <title>Raphidocelis subcapitata (=Pseudokirchneriella subcapitata) provides an insight into genome evolution and environmental adaptations in the Sphaeropleales.</title>
        <authorList>
            <person name="Suzuki S."/>
            <person name="Yamaguchi H."/>
            <person name="Nakajima N."/>
            <person name="Kawachi M."/>
        </authorList>
    </citation>
    <scope>NUCLEOTIDE SEQUENCE [LARGE SCALE GENOMIC DNA]</scope>
    <source>
        <strain evidence="10 11">NIES-35</strain>
    </source>
</reference>
<keyword evidence="8" id="KW-0539">Nucleus</keyword>
<evidence type="ECO:0000256" key="7">
    <source>
        <dbReference type="ARBA" id="ARBA00022694"/>
    </source>
</evidence>
<proteinExistence type="inferred from homology"/>
<dbReference type="AlphaFoldDB" id="A0A2V0NTM4"/>
<feature type="region of interest" description="Disordered" evidence="9">
    <location>
        <begin position="431"/>
        <end position="452"/>
    </location>
</feature>